<feature type="transmembrane region" description="Helical" evidence="2">
    <location>
        <begin position="201"/>
        <end position="227"/>
    </location>
</feature>
<feature type="transmembrane region" description="Helical" evidence="2">
    <location>
        <begin position="402"/>
        <end position="419"/>
    </location>
</feature>
<dbReference type="Pfam" id="PF02517">
    <property type="entry name" value="Rce1-like"/>
    <property type="match status" value="1"/>
</dbReference>
<gene>
    <name evidence="4" type="ORF">BTM25_35030</name>
</gene>
<feature type="region of interest" description="Disordered" evidence="1">
    <location>
        <begin position="1"/>
        <end position="130"/>
    </location>
</feature>
<feature type="domain" description="CAAX prenyl protease 2/Lysostaphin resistance protein A-like" evidence="3">
    <location>
        <begin position="332"/>
        <end position="437"/>
    </location>
</feature>
<dbReference type="GO" id="GO:0004175">
    <property type="term" value="F:endopeptidase activity"/>
    <property type="evidence" value="ECO:0007669"/>
    <property type="project" value="UniProtKB-ARBA"/>
</dbReference>
<dbReference type="AlphaFoldDB" id="A0A2P4UII5"/>
<keyword evidence="2" id="KW-0812">Transmembrane</keyword>
<dbReference type="GO" id="GO:0006508">
    <property type="term" value="P:proteolysis"/>
    <property type="evidence" value="ECO:0007669"/>
    <property type="project" value="UniProtKB-KW"/>
</dbReference>
<feature type="compositionally biased region" description="Pro residues" evidence="1">
    <location>
        <begin position="37"/>
        <end position="48"/>
    </location>
</feature>
<dbReference type="Proteomes" id="UP000242367">
    <property type="component" value="Unassembled WGS sequence"/>
</dbReference>
<proteinExistence type="predicted"/>
<keyword evidence="2" id="KW-0472">Membrane</keyword>
<name>A0A2P4UII5_9ACTN</name>
<keyword evidence="5" id="KW-1185">Reference proteome</keyword>
<dbReference type="InterPro" id="IPR003675">
    <property type="entry name" value="Rce1/LyrA-like_dom"/>
</dbReference>
<organism evidence="4 5">
    <name type="scientific">Actinomadura rubteroloni</name>
    <dbReference type="NCBI Taxonomy" id="1926885"/>
    <lineage>
        <taxon>Bacteria</taxon>
        <taxon>Bacillati</taxon>
        <taxon>Actinomycetota</taxon>
        <taxon>Actinomycetes</taxon>
        <taxon>Streptosporangiales</taxon>
        <taxon>Thermomonosporaceae</taxon>
        <taxon>Actinomadura</taxon>
    </lineage>
</organism>
<protein>
    <submittedName>
        <fullName evidence="4">CAAX amino terminal protease self-immunity</fullName>
    </submittedName>
</protein>
<evidence type="ECO:0000259" key="3">
    <source>
        <dbReference type="Pfam" id="PF02517"/>
    </source>
</evidence>
<feature type="transmembrane region" description="Helical" evidence="2">
    <location>
        <begin position="323"/>
        <end position="342"/>
    </location>
</feature>
<evidence type="ECO:0000256" key="1">
    <source>
        <dbReference type="SAM" id="MobiDB-lite"/>
    </source>
</evidence>
<feature type="transmembrane region" description="Helical" evidence="2">
    <location>
        <begin position="287"/>
        <end position="311"/>
    </location>
</feature>
<keyword evidence="4" id="KW-0645">Protease</keyword>
<sequence length="494" mass="50728">MTRPSDDGWAPPDAAYPDGPRPAPTPDADGWAGPDENPAPPTPPPPGWQWPQHYTPPGTPGTHVPPGTPGTPGGYAPPGTPAPPGTYGQPGGYGPPGTPGMYDTSGAPGTYGERDALGAPAQPGAYGQPGGYGAPGAPGVFAPPGAYGPPGGYGPPGPAAYAYGQPPPRRVWSVAPEAGVPYHRMARTAAHRWWRPIAGTFAGAAAYLLLAVALMIAFLIGYAVVTGGAPDVSGDDTEFFGDPTTDLAFNLLSIALLLPVVLLAAWAVQRRRPGTVASVVGRLRWRWLAVCGGAAVLFCAVSYGFGLAAQTVAPDDATEDGTWVGWGSFIGPAIVILLFAPLQSAAEEFTFRGWILQGVGAWTLESRTGRVARAFSRVLRTPWPGIVVGSALFASAHGYTGWGVLDVFLFGAIAAWLTVRTGGLEAGIAMHVCNNLMAFLVPAAIGTLDLEQGAVPGAYVVADVASMLVYAGLVVLLARRFKVARVTAPVTAAG</sequence>
<feature type="transmembrane region" description="Helical" evidence="2">
    <location>
        <begin position="457"/>
        <end position="478"/>
    </location>
</feature>
<evidence type="ECO:0000313" key="4">
    <source>
        <dbReference type="EMBL" id="POM24865.1"/>
    </source>
</evidence>
<feature type="transmembrane region" description="Helical" evidence="2">
    <location>
        <begin position="426"/>
        <end position="445"/>
    </location>
</feature>
<keyword evidence="2" id="KW-1133">Transmembrane helix</keyword>
<reference evidence="4 5" key="1">
    <citation type="journal article" date="2017" name="Chemistry">
        <title>Isolation, Biosynthesis and Chemical Modifications of Rubterolones A-F: Rare Tropolone Alkaloids from Actinomadura sp. 5-2.</title>
        <authorList>
            <person name="Guo H."/>
            <person name="Benndorf R."/>
            <person name="Leichnitz D."/>
            <person name="Klassen J.L."/>
            <person name="Vollmers J."/>
            <person name="Gorls H."/>
            <person name="Steinacker M."/>
            <person name="Weigel C."/>
            <person name="Dahse H.M."/>
            <person name="Kaster A.K."/>
            <person name="de Beer Z.W."/>
            <person name="Poulsen M."/>
            <person name="Beemelmanns C."/>
        </authorList>
    </citation>
    <scope>NUCLEOTIDE SEQUENCE [LARGE SCALE GENOMIC DNA]</scope>
    <source>
        <strain evidence="4 5">5-2</strain>
    </source>
</reference>
<feature type="compositionally biased region" description="Low complexity" evidence="1">
    <location>
        <begin position="49"/>
        <end position="65"/>
    </location>
</feature>
<comment type="caution">
    <text evidence="4">The sequence shown here is derived from an EMBL/GenBank/DDBJ whole genome shotgun (WGS) entry which is preliminary data.</text>
</comment>
<accession>A0A2P4UII5</accession>
<feature type="transmembrane region" description="Helical" evidence="2">
    <location>
        <begin position="247"/>
        <end position="266"/>
    </location>
</feature>
<evidence type="ECO:0000313" key="5">
    <source>
        <dbReference type="Proteomes" id="UP000242367"/>
    </source>
</evidence>
<keyword evidence="4" id="KW-0378">Hydrolase</keyword>
<evidence type="ECO:0000256" key="2">
    <source>
        <dbReference type="SAM" id="Phobius"/>
    </source>
</evidence>
<dbReference type="RefSeq" id="WP_146059070.1">
    <property type="nucleotide sequence ID" value="NZ_MTBP01000002.1"/>
</dbReference>
<dbReference type="EMBL" id="MTBP01000002">
    <property type="protein sequence ID" value="POM24865.1"/>
    <property type="molecule type" value="Genomic_DNA"/>
</dbReference>
<dbReference type="GO" id="GO:0080120">
    <property type="term" value="P:CAAX-box protein maturation"/>
    <property type="evidence" value="ECO:0007669"/>
    <property type="project" value="UniProtKB-ARBA"/>
</dbReference>
<feature type="transmembrane region" description="Helical" evidence="2">
    <location>
        <begin position="378"/>
        <end position="396"/>
    </location>
</feature>